<evidence type="ECO:0000313" key="10">
    <source>
        <dbReference type="Proteomes" id="UP001497472"/>
    </source>
</evidence>
<evidence type="ECO:0000256" key="5">
    <source>
        <dbReference type="ARBA" id="ARBA00023002"/>
    </source>
</evidence>
<keyword evidence="4" id="KW-0521">NADP</keyword>
<keyword evidence="6" id="KW-0503">Monooxygenase</keyword>
<dbReference type="Proteomes" id="UP001497472">
    <property type="component" value="Unassembled WGS sequence"/>
</dbReference>
<accession>A0AAV1K3K7</accession>
<dbReference type="GO" id="GO:0005741">
    <property type="term" value="C:mitochondrial outer membrane"/>
    <property type="evidence" value="ECO:0007669"/>
    <property type="project" value="TreeGrafter"/>
</dbReference>
<dbReference type="Pfam" id="PF01494">
    <property type="entry name" value="FAD_binding_3"/>
    <property type="match status" value="1"/>
</dbReference>
<reference evidence="9 10" key="1">
    <citation type="submission" date="2023-11" db="EMBL/GenBank/DDBJ databases">
        <authorList>
            <person name="Okamura Y."/>
        </authorList>
    </citation>
    <scope>NUCLEOTIDE SEQUENCE [LARGE SCALE GENOMIC DNA]</scope>
</reference>
<dbReference type="AlphaFoldDB" id="A0AAV1K3K7"/>
<proteinExistence type="predicted"/>
<dbReference type="InterPro" id="IPR002938">
    <property type="entry name" value="FAD-bd"/>
</dbReference>
<keyword evidence="10" id="KW-1185">Reference proteome</keyword>
<evidence type="ECO:0000259" key="8">
    <source>
        <dbReference type="Pfam" id="PF01494"/>
    </source>
</evidence>
<dbReference type="SUPFAM" id="SSF51905">
    <property type="entry name" value="FAD/NAD(P)-binding domain"/>
    <property type="match status" value="1"/>
</dbReference>
<protein>
    <recommendedName>
        <fullName evidence="8">FAD-binding domain-containing protein</fullName>
    </recommendedName>
</protein>
<dbReference type="PANTHER" id="PTHR46028:SF2">
    <property type="entry name" value="KYNURENINE 3-MONOOXYGENASE"/>
    <property type="match status" value="1"/>
</dbReference>
<evidence type="ECO:0000256" key="4">
    <source>
        <dbReference type="ARBA" id="ARBA00022857"/>
    </source>
</evidence>
<dbReference type="GO" id="GO:0070189">
    <property type="term" value="P:kynurenine metabolic process"/>
    <property type="evidence" value="ECO:0007669"/>
    <property type="project" value="TreeGrafter"/>
</dbReference>
<evidence type="ECO:0000256" key="6">
    <source>
        <dbReference type="ARBA" id="ARBA00023033"/>
    </source>
</evidence>
<evidence type="ECO:0000256" key="2">
    <source>
        <dbReference type="ARBA" id="ARBA00022630"/>
    </source>
</evidence>
<feature type="domain" description="FAD-binding" evidence="8">
    <location>
        <begin position="59"/>
        <end position="120"/>
    </location>
</feature>
<sequence>MPPNYLHIWPRGNFMMIALPNQDCSWTVTLFMPFSNFKSIDSENKLLEFFDKYFPDAVPLIGEKKLIEDFFTGSPSPLITIKCRPYHVSNKALIIGDASHAVVPFYGQGMNAGFEDCTILDQLFQKHNDSLAEILSDFSNMRWKDAFAVCDLAMYNYIEMRDLVTRPSYRLRKAVDDMIFWLLPDIWVPLYNSVTFSTMPYSQCVKNRQWQNKVLALILLICGFFIFILYCMFRR</sequence>
<keyword evidence="7" id="KW-0472">Membrane</keyword>
<keyword evidence="3" id="KW-0274">FAD</keyword>
<evidence type="ECO:0000256" key="3">
    <source>
        <dbReference type="ARBA" id="ARBA00022827"/>
    </source>
</evidence>
<keyword evidence="2" id="KW-0285">Flavoprotein</keyword>
<dbReference type="GO" id="GO:0004502">
    <property type="term" value="F:kynurenine 3-monooxygenase activity"/>
    <property type="evidence" value="ECO:0007669"/>
    <property type="project" value="TreeGrafter"/>
</dbReference>
<gene>
    <name evidence="9" type="ORF">LNINA_LOCUS14854</name>
</gene>
<name>A0AAV1K3K7_9NEOP</name>
<dbReference type="InterPro" id="IPR036188">
    <property type="entry name" value="FAD/NAD-bd_sf"/>
</dbReference>
<keyword evidence="7" id="KW-0812">Transmembrane</keyword>
<evidence type="ECO:0000313" key="9">
    <source>
        <dbReference type="EMBL" id="CAK1556084.1"/>
    </source>
</evidence>
<dbReference type="GO" id="GO:0071949">
    <property type="term" value="F:FAD binding"/>
    <property type="evidence" value="ECO:0007669"/>
    <property type="project" value="InterPro"/>
</dbReference>
<evidence type="ECO:0000256" key="7">
    <source>
        <dbReference type="SAM" id="Phobius"/>
    </source>
</evidence>
<feature type="transmembrane region" description="Helical" evidence="7">
    <location>
        <begin position="214"/>
        <end position="233"/>
    </location>
</feature>
<organism evidence="9 10">
    <name type="scientific">Leptosia nina</name>
    <dbReference type="NCBI Taxonomy" id="320188"/>
    <lineage>
        <taxon>Eukaryota</taxon>
        <taxon>Metazoa</taxon>
        <taxon>Ecdysozoa</taxon>
        <taxon>Arthropoda</taxon>
        <taxon>Hexapoda</taxon>
        <taxon>Insecta</taxon>
        <taxon>Pterygota</taxon>
        <taxon>Neoptera</taxon>
        <taxon>Endopterygota</taxon>
        <taxon>Lepidoptera</taxon>
        <taxon>Glossata</taxon>
        <taxon>Ditrysia</taxon>
        <taxon>Papilionoidea</taxon>
        <taxon>Pieridae</taxon>
        <taxon>Pierinae</taxon>
        <taxon>Leptosia</taxon>
    </lineage>
</organism>
<dbReference type="PANTHER" id="PTHR46028">
    <property type="entry name" value="KYNURENINE 3-MONOOXYGENASE"/>
    <property type="match status" value="1"/>
</dbReference>
<keyword evidence="5" id="KW-0560">Oxidoreductase</keyword>
<comment type="cofactor">
    <cofactor evidence="1">
        <name>FAD</name>
        <dbReference type="ChEBI" id="CHEBI:57692"/>
    </cofactor>
</comment>
<dbReference type="Gene3D" id="3.50.50.60">
    <property type="entry name" value="FAD/NAD(P)-binding domain"/>
    <property type="match status" value="1"/>
</dbReference>
<comment type="caution">
    <text evidence="9">The sequence shown here is derived from an EMBL/GenBank/DDBJ whole genome shotgun (WGS) entry which is preliminary data.</text>
</comment>
<dbReference type="EMBL" id="CAVLEF010000282">
    <property type="protein sequence ID" value="CAK1556084.1"/>
    <property type="molecule type" value="Genomic_DNA"/>
</dbReference>
<evidence type="ECO:0000256" key="1">
    <source>
        <dbReference type="ARBA" id="ARBA00001974"/>
    </source>
</evidence>
<keyword evidence="7" id="KW-1133">Transmembrane helix</keyword>